<dbReference type="AlphaFoldDB" id="A0AAE1DRT6"/>
<keyword evidence="2" id="KW-1185">Reference proteome</keyword>
<comment type="caution">
    <text evidence="1">The sequence shown here is derived from an EMBL/GenBank/DDBJ whole genome shotgun (WGS) entry which is preliminary data.</text>
</comment>
<evidence type="ECO:0000313" key="2">
    <source>
        <dbReference type="Proteomes" id="UP001283361"/>
    </source>
</evidence>
<evidence type="ECO:0000313" key="1">
    <source>
        <dbReference type="EMBL" id="KAK3780422.1"/>
    </source>
</evidence>
<gene>
    <name evidence="1" type="ORF">RRG08_062043</name>
</gene>
<name>A0AAE1DRT6_9GAST</name>
<reference evidence="1" key="1">
    <citation type="journal article" date="2023" name="G3 (Bethesda)">
        <title>A reference genome for the long-term kleptoplast-retaining sea slug Elysia crispata morphotype clarki.</title>
        <authorList>
            <person name="Eastman K.E."/>
            <person name="Pendleton A.L."/>
            <person name="Shaikh M.A."/>
            <person name="Suttiyut T."/>
            <person name="Ogas R."/>
            <person name="Tomko P."/>
            <person name="Gavelis G."/>
            <person name="Widhalm J.R."/>
            <person name="Wisecaver J.H."/>
        </authorList>
    </citation>
    <scope>NUCLEOTIDE SEQUENCE</scope>
    <source>
        <strain evidence="1">ECLA1</strain>
    </source>
</reference>
<dbReference type="Proteomes" id="UP001283361">
    <property type="component" value="Unassembled WGS sequence"/>
</dbReference>
<protein>
    <submittedName>
        <fullName evidence="1">Uncharacterized protein</fullName>
    </submittedName>
</protein>
<proteinExistence type="predicted"/>
<accession>A0AAE1DRT6</accession>
<dbReference type="EMBL" id="JAWDGP010002732">
    <property type="protein sequence ID" value="KAK3780422.1"/>
    <property type="molecule type" value="Genomic_DNA"/>
</dbReference>
<sequence length="90" mass="10338">MLNRTTGVFLGHVTVITKAVRRVVYDLRYQMMYREVRSEAGAGLVRANLNISSWEEVSEPVCVHALPDRYHPRSVTRVRDLSRQPPSARD</sequence>
<organism evidence="1 2">
    <name type="scientific">Elysia crispata</name>
    <name type="common">lettuce slug</name>
    <dbReference type="NCBI Taxonomy" id="231223"/>
    <lineage>
        <taxon>Eukaryota</taxon>
        <taxon>Metazoa</taxon>
        <taxon>Spiralia</taxon>
        <taxon>Lophotrochozoa</taxon>
        <taxon>Mollusca</taxon>
        <taxon>Gastropoda</taxon>
        <taxon>Heterobranchia</taxon>
        <taxon>Euthyneura</taxon>
        <taxon>Panpulmonata</taxon>
        <taxon>Sacoglossa</taxon>
        <taxon>Placobranchoidea</taxon>
        <taxon>Plakobranchidae</taxon>
        <taxon>Elysia</taxon>
    </lineage>
</organism>